<comment type="similarity">
    <text evidence="2 7">Belongs to the UPF0114 family.</text>
</comment>
<sequence>MKALEKSLESLIYSSRWLLAPLYLGLSLVLVAVLIKFYQTMFELLANITVISDKSLILATLGVVDLVLVSGLTLMVMLSSYENFVSKIDMASEDRELTWLGKMDADTLKTKLSVSIVAISSIHLLRVFMDVEKIPNDKILWYTVIHLVFVVSALGMSFATRIAGKQSGR</sequence>
<keyword evidence="9" id="KW-1185">Reference proteome</keyword>
<protein>
    <recommendedName>
        <fullName evidence="7">UPF0114 protein EHSB41UT_01179</fullName>
    </recommendedName>
</protein>
<dbReference type="RefSeq" id="WP_242667243.1">
    <property type="nucleotide sequence ID" value="NZ_CBCSCN010000001.1"/>
</dbReference>
<dbReference type="NCBIfam" id="TIGR00645">
    <property type="entry name" value="HI0507"/>
    <property type="match status" value="1"/>
</dbReference>
<feature type="transmembrane region" description="Helical" evidence="7">
    <location>
        <begin position="56"/>
        <end position="78"/>
    </location>
</feature>
<evidence type="ECO:0000256" key="4">
    <source>
        <dbReference type="ARBA" id="ARBA00022692"/>
    </source>
</evidence>
<name>A0A1X7AH74_9GAMM</name>
<gene>
    <name evidence="8" type="ORF">EHSB41UT_01179</name>
</gene>
<feature type="transmembrane region" description="Helical" evidence="7">
    <location>
        <begin position="17"/>
        <end position="35"/>
    </location>
</feature>
<dbReference type="GO" id="GO:0005886">
    <property type="term" value="C:plasma membrane"/>
    <property type="evidence" value="ECO:0007669"/>
    <property type="project" value="UniProtKB-SubCell"/>
</dbReference>
<evidence type="ECO:0000256" key="6">
    <source>
        <dbReference type="ARBA" id="ARBA00023136"/>
    </source>
</evidence>
<keyword evidence="3 7" id="KW-1003">Cell membrane</keyword>
<feature type="transmembrane region" description="Helical" evidence="7">
    <location>
        <begin position="139"/>
        <end position="159"/>
    </location>
</feature>
<reference evidence="8 9" key="1">
    <citation type="submission" date="2017-03" db="EMBL/GenBank/DDBJ databases">
        <authorList>
            <person name="Afonso C.L."/>
            <person name="Miller P.J."/>
            <person name="Scott M.A."/>
            <person name="Spackman E."/>
            <person name="Goraichik I."/>
            <person name="Dimitrov K.M."/>
            <person name="Suarez D.L."/>
            <person name="Swayne D.E."/>
        </authorList>
    </citation>
    <scope>NUCLEOTIDE SEQUENCE [LARGE SCALE GENOMIC DNA]</scope>
    <source>
        <strain evidence="8">SB41UT1</strain>
    </source>
</reference>
<keyword evidence="5 7" id="KW-1133">Transmembrane helix</keyword>
<organism evidence="8 9">
    <name type="scientific">Parendozoicomonas haliclonae</name>
    <dbReference type="NCBI Taxonomy" id="1960125"/>
    <lineage>
        <taxon>Bacteria</taxon>
        <taxon>Pseudomonadati</taxon>
        <taxon>Pseudomonadota</taxon>
        <taxon>Gammaproteobacteria</taxon>
        <taxon>Oceanospirillales</taxon>
        <taxon>Endozoicomonadaceae</taxon>
        <taxon>Parendozoicomonas</taxon>
    </lineage>
</organism>
<dbReference type="Proteomes" id="UP000196573">
    <property type="component" value="Unassembled WGS sequence"/>
</dbReference>
<dbReference type="PANTHER" id="PTHR38596:SF1">
    <property type="entry name" value="UPF0114 PROTEIN YQHA"/>
    <property type="match status" value="1"/>
</dbReference>
<evidence type="ECO:0000256" key="2">
    <source>
        <dbReference type="ARBA" id="ARBA00005774"/>
    </source>
</evidence>
<evidence type="ECO:0000256" key="3">
    <source>
        <dbReference type="ARBA" id="ARBA00022475"/>
    </source>
</evidence>
<evidence type="ECO:0000313" key="8">
    <source>
        <dbReference type="EMBL" id="SMA40344.1"/>
    </source>
</evidence>
<accession>A0A1X7AH74</accession>
<dbReference type="PANTHER" id="PTHR38596">
    <property type="entry name" value="UPF0114 PROTEIN YQHA"/>
    <property type="match status" value="1"/>
</dbReference>
<dbReference type="EMBL" id="FWPT01000002">
    <property type="protein sequence ID" value="SMA40344.1"/>
    <property type="molecule type" value="Genomic_DNA"/>
</dbReference>
<comment type="subcellular location">
    <subcellularLocation>
        <location evidence="1 7">Cell membrane</location>
        <topology evidence="1 7">Multi-pass membrane protein</topology>
    </subcellularLocation>
</comment>
<dbReference type="InterPro" id="IPR020761">
    <property type="entry name" value="UPF0114_bac"/>
</dbReference>
<evidence type="ECO:0000313" key="9">
    <source>
        <dbReference type="Proteomes" id="UP000196573"/>
    </source>
</evidence>
<evidence type="ECO:0000256" key="5">
    <source>
        <dbReference type="ARBA" id="ARBA00022989"/>
    </source>
</evidence>
<evidence type="ECO:0000256" key="1">
    <source>
        <dbReference type="ARBA" id="ARBA00004651"/>
    </source>
</evidence>
<dbReference type="AlphaFoldDB" id="A0A1X7AH74"/>
<proteinExistence type="inferred from homology"/>
<dbReference type="InterPro" id="IPR005134">
    <property type="entry name" value="UPF0114"/>
</dbReference>
<dbReference type="HAMAP" id="MF_00143">
    <property type="entry name" value="UPF0114"/>
    <property type="match status" value="1"/>
</dbReference>
<evidence type="ECO:0000256" key="7">
    <source>
        <dbReference type="HAMAP-Rule" id="MF_00143"/>
    </source>
</evidence>
<keyword evidence="6 7" id="KW-0472">Membrane</keyword>
<dbReference type="Pfam" id="PF03350">
    <property type="entry name" value="UPF0114"/>
    <property type="match status" value="1"/>
</dbReference>
<keyword evidence="4 7" id="KW-0812">Transmembrane</keyword>